<evidence type="ECO:0000259" key="3">
    <source>
        <dbReference type="Pfam" id="PF00171"/>
    </source>
</evidence>
<evidence type="ECO:0000256" key="1">
    <source>
        <dbReference type="ARBA" id="ARBA00023002"/>
    </source>
</evidence>
<dbReference type="NCBIfam" id="NF011927">
    <property type="entry name" value="PRK15398.1"/>
    <property type="match status" value="1"/>
</dbReference>
<dbReference type="Gene3D" id="3.40.309.10">
    <property type="entry name" value="Aldehyde Dehydrogenase, Chain A, domain 2"/>
    <property type="match status" value="1"/>
</dbReference>
<dbReference type="InterPro" id="IPR016161">
    <property type="entry name" value="Ald_DH/histidinol_DH"/>
</dbReference>
<keyword evidence="2" id="KW-0520">NAD</keyword>
<dbReference type="PIRSF" id="PIRSF036410">
    <property type="entry name" value="EutE_PduP"/>
    <property type="match status" value="1"/>
</dbReference>
<dbReference type="EMBL" id="CP042467">
    <property type="protein sequence ID" value="QED25958.1"/>
    <property type="molecule type" value="Genomic_DNA"/>
</dbReference>
<dbReference type="OrthoDB" id="9815791at2"/>
<dbReference type="SUPFAM" id="SSF53720">
    <property type="entry name" value="ALDH-like"/>
    <property type="match status" value="1"/>
</dbReference>
<sequence length="477" mass="51100">MDERSINLIVDRVVKRLEKDLPPSRSATSGSYVASAGRQGSHAHGVFDDVDEAMSAAREAFVAFQDVSLADRKKIVQAMRDTIMDQRDTLSRMAVEETGLGRVGDKFHKNALAALKTPGPEILEPKAFSGDDGLSLMERAPFGVIGSITPCTNASETIVNNGISMLSGGNSVVFNVHPSAKGVCNYTVSLLNDAIVAAGGPSNILTSIANPTVESANGVMRHQTTRLVAVTGGGAVVKAAMNSGKRAVAAGPGNPPVVVDETADIKQAAEGIIAGASIDNNIVCIAEKEIIAVDEIYDILKRELLARDVVQVSGRDLAKLEKLLITPDNHVNRKYVGKNPSVILADIGIRVSDDIRLVLAEVDEKHPFVQHEMLMPVIGMVRAGNVDDAIDMAYRVEHNYFHTSVMYSHNIEKLHKMARKTNTSIFVKNAPSVAGIGGGGEGYTSWTIASPTGEGLTTALSFTRERRCTLKEYFRIV</sequence>
<proteinExistence type="predicted"/>
<keyword evidence="5" id="KW-1185">Reference proteome</keyword>
<reference evidence="4 5" key="1">
    <citation type="submission" date="2019-08" db="EMBL/GenBank/DDBJ databases">
        <authorList>
            <person name="Liang Q."/>
        </authorList>
    </citation>
    <scope>NUCLEOTIDE SEQUENCE [LARGE SCALE GENOMIC DNA]</scope>
    <source>
        <strain evidence="4 5">V1718</strain>
    </source>
</reference>
<dbReference type="Proteomes" id="UP000321595">
    <property type="component" value="Chromosome"/>
</dbReference>
<protein>
    <submittedName>
        <fullName evidence="4">Aldehyde dehydrogenase EutE</fullName>
    </submittedName>
</protein>
<dbReference type="KEGG" id="bbae:FRD01_01510"/>
<dbReference type="InterPro" id="IPR016162">
    <property type="entry name" value="Ald_DH_N"/>
</dbReference>
<organism evidence="4 5">
    <name type="scientific">Microvenator marinus</name>
    <dbReference type="NCBI Taxonomy" id="2600177"/>
    <lineage>
        <taxon>Bacteria</taxon>
        <taxon>Deltaproteobacteria</taxon>
        <taxon>Bradymonadales</taxon>
        <taxon>Microvenatoraceae</taxon>
        <taxon>Microvenator</taxon>
    </lineage>
</organism>
<feature type="domain" description="Aldehyde dehydrogenase" evidence="3">
    <location>
        <begin position="48"/>
        <end position="307"/>
    </location>
</feature>
<dbReference type="RefSeq" id="WP_146956981.1">
    <property type="nucleotide sequence ID" value="NZ_CP042467.1"/>
</dbReference>
<dbReference type="InterPro" id="IPR016163">
    <property type="entry name" value="Ald_DH_C"/>
</dbReference>
<accession>A0A5B8XLV8</accession>
<evidence type="ECO:0000313" key="5">
    <source>
        <dbReference type="Proteomes" id="UP000321595"/>
    </source>
</evidence>
<dbReference type="AlphaFoldDB" id="A0A5B8XLV8"/>
<dbReference type="Pfam" id="PF00171">
    <property type="entry name" value="Aldedh"/>
    <property type="match status" value="1"/>
</dbReference>
<dbReference type="PANTHER" id="PTHR11699">
    <property type="entry name" value="ALDEHYDE DEHYDROGENASE-RELATED"/>
    <property type="match status" value="1"/>
</dbReference>
<name>A0A5B8XLV8_9DELT</name>
<dbReference type="InterPro" id="IPR012408">
    <property type="entry name" value="Acetald_propionald_DH-rel"/>
</dbReference>
<evidence type="ECO:0000256" key="2">
    <source>
        <dbReference type="ARBA" id="ARBA00023027"/>
    </source>
</evidence>
<dbReference type="GO" id="GO:0008774">
    <property type="term" value="F:acetaldehyde dehydrogenase (acetylating) activity"/>
    <property type="evidence" value="ECO:0007669"/>
    <property type="project" value="InterPro"/>
</dbReference>
<gene>
    <name evidence="4" type="ORF">FRD01_01510</name>
</gene>
<keyword evidence="1" id="KW-0560">Oxidoreductase</keyword>
<dbReference type="Gene3D" id="3.40.605.10">
    <property type="entry name" value="Aldehyde Dehydrogenase, Chain A, domain 1"/>
    <property type="match status" value="1"/>
</dbReference>
<evidence type="ECO:0000313" key="4">
    <source>
        <dbReference type="EMBL" id="QED25958.1"/>
    </source>
</evidence>
<dbReference type="InterPro" id="IPR015590">
    <property type="entry name" value="Aldehyde_DH_dom"/>
</dbReference>